<evidence type="ECO:0000256" key="5">
    <source>
        <dbReference type="ARBA" id="ARBA00023163"/>
    </source>
</evidence>
<dbReference type="Pfam" id="PF00359">
    <property type="entry name" value="PTS_EIIA_2"/>
    <property type="match status" value="1"/>
</dbReference>
<evidence type="ECO:0000313" key="10">
    <source>
        <dbReference type="Proteomes" id="UP000251213"/>
    </source>
</evidence>
<dbReference type="Pfam" id="PF00874">
    <property type="entry name" value="PRD"/>
    <property type="match status" value="1"/>
</dbReference>
<protein>
    <submittedName>
        <fullName evidence="9">Uncharacterized protein</fullName>
    </submittedName>
</protein>
<dbReference type="Pfam" id="PF05043">
    <property type="entry name" value="Mga"/>
    <property type="match status" value="1"/>
</dbReference>
<dbReference type="CDD" id="cd05568">
    <property type="entry name" value="PTS_IIB_bgl_like"/>
    <property type="match status" value="1"/>
</dbReference>
<dbReference type="InterPro" id="IPR036095">
    <property type="entry name" value="PTS_EIIB-like_sf"/>
</dbReference>
<evidence type="ECO:0000256" key="3">
    <source>
        <dbReference type="ARBA" id="ARBA00023015"/>
    </source>
</evidence>
<evidence type="ECO:0000256" key="4">
    <source>
        <dbReference type="ARBA" id="ARBA00023159"/>
    </source>
</evidence>
<dbReference type="PROSITE" id="PS51372">
    <property type="entry name" value="PRD_2"/>
    <property type="match status" value="1"/>
</dbReference>
<dbReference type="RefSeq" id="WP_113658098.1">
    <property type="nucleotide sequence ID" value="NZ_KZ845664.1"/>
</dbReference>
<sequence>MVALTTRQHEILKYLFLHAGFSTTEELALQFQVSRRTIRYDLNYIEAFLKELEISLERKPKMGIRLFLNEYQRKLLEQTLQQTDFYMLPNFKLYLVIGLQLLLDNSTTLERLADLFKISKSKAFSLLEEVEKQFQEHGVQIQKEPFKGIFLIGHELDIRYLFQALYEHAIQIDLTKRFLETQWLSQDMESRIDHFIHDLERIFHVHYSERAKEELKAIIFFQIRRIHLHQEVTYSFQERQEVKRMPVYQEVAAAFNRNFQLPISDHEMAYILHQLKGSKVASVPLEKDGYYRDMESDALAQRIIEKAENMLGLSFQDDIELLHNLSVHLQVALYRIRQGLQIENPLTEQVKYKYRFIYETARKILMPMESELGLQFPEEEIAFIAMYLGGAFERQSWNQKGLLPTAYVVCGSGLATSSLLITRLKLLLPELTVKGPIDMDHAKTLTSDKANFIISTVPVDNQWIPVVKVHPLLEDQDIQQIRQLIFREANQKQWGRLKELNENLHSIRLGDFFSSTHIQLQKEVNDWRKAITFASQPLLNESYITTEYVKAMIQAVEELGTYMVLIPKVAFIHSSPKKGVKKDGFSLLTLKDPIFFGDQKKCEVQIIVVVSLTGKESDLFIQLFSIFEQPKTVEALLKAERIETVLNITQN</sequence>
<keyword evidence="10" id="KW-1185">Reference proteome</keyword>
<evidence type="ECO:0000259" key="6">
    <source>
        <dbReference type="PROSITE" id="PS51094"/>
    </source>
</evidence>
<dbReference type="InterPro" id="IPR036388">
    <property type="entry name" value="WH-like_DNA-bd_sf"/>
</dbReference>
<dbReference type="Proteomes" id="UP000251213">
    <property type="component" value="Unassembled WGS sequence"/>
</dbReference>
<feature type="domain" description="PTS EIIA type-2" evidence="6">
    <location>
        <begin position="511"/>
        <end position="651"/>
    </location>
</feature>
<reference evidence="9 10" key="1">
    <citation type="submission" date="2018-06" db="EMBL/GenBank/DDBJ databases">
        <title>Thermoflavimicrobium daqus sp. nov., a thermophilic microbe isolated from Moutai-flavour Daqu.</title>
        <authorList>
            <person name="Wang X."/>
            <person name="Zhou H."/>
        </authorList>
    </citation>
    <scope>NUCLEOTIDE SEQUENCE [LARGE SCALE GENOMIC DNA]</scope>
    <source>
        <strain evidence="9 10">FBKL4.011</strain>
    </source>
</reference>
<dbReference type="GO" id="GO:0009401">
    <property type="term" value="P:phosphoenolpyruvate-dependent sugar phosphotransferase system"/>
    <property type="evidence" value="ECO:0007669"/>
    <property type="project" value="InterPro"/>
</dbReference>
<comment type="caution">
    <text evidence="9">The sequence shown here is derived from an EMBL/GenBank/DDBJ whole genome shotgun (WGS) entry which is preliminary data.</text>
</comment>
<dbReference type="SUPFAM" id="SSF46785">
    <property type="entry name" value="Winged helix' DNA-binding domain"/>
    <property type="match status" value="1"/>
</dbReference>
<dbReference type="PANTHER" id="PTHR30185:SF18">
    <property type="entry name" value="TRANSCRIPTIONAL REGULATOR MTLR"/>
    <property type="match status" value="1"/>
</dbReference>
<dbReference type="GO" id="GO:0006355">
    <property type="term" value="P:regulation of DNA-templated transcription"/>
    <property type="evidence" value="ECO:0007669"/>
    <property type="project" value="InterPro"/>
</dbReference>
<dbReference type="SUPFAM" id="SSF55804">
    <property type="entry name" value="Phoshotransferase/anion transport protein"/>
    <property type="match status" value="1"/>
</dbReference>
<feature type="domain" description="PRD" evidence="8">
    <location>
        <begin position="291"/>
        <end position="398"/>
    </location>
</feature>
<dbReference type="EMBL" id="QJKK01000002">
    <property type="protein sequence ID" value="RAL26414.1"/>
    <property type="molecule type" value="Genomic_DNA"/>
</dbReference>
<dbReference type="PROSITE" id="PS51099">
    <property type="entry name" value="PTS_EIIB_TYPE_2"/>
    <property type="match status" value="1"/>
</dbReference>
<dbReference type="PROSITE" id="PS51094">
    <property type="entry name" value="PTS_EIIA_TYPE_2"/>
    <property type="match status" value="1"/>
</dbReference>
<evidence type="ECO:0000256" key="2">
    <source>
        <dbReference type="ARBA" id="ARBA00022737"/>
    </source>
</evidence>
<dbReference type="Pfam" id="PF08279">
    <property type="entry name" value="HTH_11"/>
    <property type="match status" value="1"/>
</dbReference>
<dbReference type="Gene3D" id="3.40.50.2300">
    <property type="match status" value="1"/>
</dbReference>
<gene>
    <name evidence="9" type="ORF">DL897_05330</name>
</gene>
<dbReference type="InterPro" id="IPR013011">
    <property type="entry name" value="PTS_EIIB_2"/>
</dbReference>
<dbReference type="InterPro" id="IPR050661">
    <property type="entry name" value="BglG_antiterminators"/>
</dbReference>
<keyword evidence="2" id="KW-0677">Repeat</keyword>
<dbReference type="AlphaFoldDB" id="A0A364K7Z5"/>
<reference evidence="9 10" key="2">
    <citation type="submission" date="2018-06" db="EMBL/GenBank/DDBJ databases">
        <authorList>
            <person name="Zhirakovskaya E."/>
        </authorList>
    </citation>
    <scope>NUCLEOTIDE SEQUENCE [LARGE SCALE GENOMIC DNA]</scope>
    <source>
        <strain evidence="9 10">FBKL4.011</strain>
    </source>
</reference>
<dbReference type="Gene3D" id="3.40.930.10">
    <property type="entry name" value="Mannitol-specific EII, Chain A"/>
    <property type="match status" value="1"/>
</dbReference>
<keyword evidence="4" id="KW-0010">Activator</keyword>
<dbReference type="InterPro" id="IPR011608">
    <property type="entry name" value="PRD"/>
</dbReference>
<dbReference type="InterPro" id="IPR002178">
    <property type="entry name" value="PTS_EIIA_type-2_dom"/>
</dbReference>
<dbReference type="SUPFAM" id="SSF52794">
    <property type="entry name" value="PTS system IIB component-like"/>
    <property type="match status" value="1"/>
</dbReference>
<accession>A0A364K7Z5</accession>
<name>A0A364K7Z5_9BACL</name>
<dbReference type="Gene3D" id="1.10.1790.10">
    <property type="entry name" value="PRD domain"/>
    <property type="match status" value="1"/>
</dbReference>
<dbReference type="InterPro" id="IPR016152">
    <property type="entry name" value="PTrfase/Anion_transptr"/>
</dbReference>
<evidence type="ECO:0000259" key="7">
    <source>
        <dbReference type="PROSITE" id="PS51099"/>
    </source>
</evidence>
<evidence type="ECO:0000313" key="9">
    <source>
        <dbReference type="EMBL" id="RAL26414.1"/>
    </source>
</evidence>
<keyword evidence="1" id="KW-0808">Transferase</keyword>
<evidence type="ECO:0000256" key="1">
    <source>
        <dbReference type="ARBA" id="ARBA00022679"/>
    </source>
</evidence>
<keyword evidence="5" id="KW-0804">Transcription</keyword>
<dbReference type="InterPro" id="IPR013196">
    <property type="entry name" value="HTH_11"/>
</dbReference>
<feature type="domain" description="PTS EIIB type-2" evidence="7">
    <location>
        <begin position="404"/>
        <end position="493"/>
    </location>
</feature>
<evidence type="ECO:0000259" key="8">
    <source>
        <dbReference type="PROSITE" id="PS51372"/>
    </source>
</evidence>
<keyword evidence="3" id="KW-0805">Transcription regulation</keyword>
<dbReference type="Gene3D" id="1.10.10.10">
    <property type="entry name" value="Winged helix-like DNA-binding domain superfamily/Winged helix DNA-binding domain"/>
    <property type="match status" value="1"/>
</dbReference>
<organism evidence="9 10">
    <name type="scientific">Thermoflavimicrobium daqui</name>
    <dbReference type="NCBI Taxonomy" id="2137476"/>
    <lineage>
        <taxon>Bacteria</taxon>
        <taxon>Bacillati</taxon>
        <taxon>Bacillota</taxon>
        <taxon>Bacilli</taxon>
        <taxon>Bacillales</taxon>
        <taxon>Thermoactinomycetaceae</taxon>
        <taxon>Thermoflavimicrobium</taxon>
    </lineage>
</organism>
<dbReference type="OrthoDB" id="369398at2"/>
<dbReference type="PANTHER" id="PTHR30185">
    <property type="entry name" value="CRYPTIC BETA-GLUCOSIDE BGL OPERON ANTITERMINATOR"/>
    <property type="match status" value="1"/>
</dbReference>
<proteinExistence type="predicted"/>
<dbReference type="InterPro" id="IPR036390">
    <property type="entry name" value="WH_DNA-bd_sf"/>
</dbReference>
<dbReference type="GO" id="GO:0008982">
    <property type="term" value="F:protein-N(PI)-phosphohistidine-sugar phosphotransferase activity"/>
    <property type="evidence" value="ECO:0007669"/>
    <property type="project" value="InterPro"/>
</dbReference>
<dbReference type="SUPFAM" id="SSF63520">
    <property type="entry name" value="PTS-regulatory domain, PRD"/>
    <property type="match status" value="1"/>
</dbReference>
<dbReference type="InterPro" id="IPR007737">
    <property type="entry name" value="Mga_HTH"/>
</dbReference>
<dbReference type="InterPro" id="IPR036634">
    <property type="entry name" value="PRD_sf"/>
</dbReference>